<feature type="region of interest" description="Disordered" evidence="1">
    <location>
        <begin position="1"/>
        <end position="37"/>
    </location>
</feature>
<feature type="compositionally biased region" description="Polar residues" evidence="1">
    <location>
        <begin position="1"/>
        <end position="10"/>
    </location>
</feature>
<dbReference type="EMBL" id="MGEA01000004">
    <property type="protein sequence ID" value="OGL74999.1"/>
    <property type="molecule type" value="Genomic_DNA"/>
</dbReference>
<gene>
    <name evidence="2" type="ORF">A3C96_00050</name>
</gene>
<accession>A0A1F7U9R2</accession>
<dbReference type="Proteomes" id="UP000177088">
    <property type="component" value="Unassembled WGS sequence"/>
</dbReference>
<evidence type="ECO:0000313" key="2">
    <source>
        <dbReference type="EMBL" id="OGL74999.1"/>
    </source>
</evidence>
<protein>
    <submittedName>
        <fullName evidence="2">Uncharacterized protein</fullName>
    </submittedName>
</protein>
<organism evidence="2 3">
    <name type="scientific">Candidatus Uhrbacteria bacterium RIFCSPHIGHO2_02_FULL_60_10</name>
    <dbReference type="NCBI Taxonomy" id="1802392"/>
    <lineage>
        <taxon>Bacteria</taxon>
        <taxon>Candidatus Uhriibacteriota</taxon>
    </lineage>
</organism>
<reference evidence="2 3" key="1">
    <citation type="journal article" date="2016" name="Nat. Commun.">
        <title>Thousands of microbial genomes shed light on interconnected biogeochemical processes in an aquifer system.</title>
        <authorList>
            <person name="Anantharaman K."/>
            <person name="Brown C.T."/>
            <person name="Hug L.A."/>
            <person name="Sharon I."/>
            <person name="Castelle C.J."/>
            <person name="Probst A.J."/>
            <person name="Thomas B.C."/>
            <person name="Singh A."/>
            <person name="Wilkins M.J."/>
            <person name="Karaoz U."/>
            <person name="Brodie E.L."/>
            <person name="Williams K.H."/>
            <person name="Hubbard S.S."/>
            <person name="Banfield J.F."/>
        </authorList>
    </citation>
    <scope>NUCLEOTIDE SEQUENCE [LARGE SCALE GENOMIC DNA]</scope>
</reference>
<comment type="caution">
    <text evidence="2">The sequence shown here is derived from an EMBL/GenBank/DDBJ whole genome shotgun (WGS) entry which is preliminary data.</text>
</comment>
<evidence type="ECO:0000256" key="1">
    <source>
        <dbReference type="SAM" id="MobiDB-lite"/>
    </source>
</evidence>
<sequence length="79" mass="8865">MFDFSGQNGFPSFGGRGGEPPADSHQQPPDSFFEAMGDNDFPDILDTFDITRRRDDRRIDRSVRVGLHFFGQLGKAGEK</sequence>
<evidence type="ECO:0000313" key="3">
    <source>
        <dbReference type="Proteomes" id="UP000177088"/>
    </source>
</evidence>
<proteinExistence type="predicted"/>
<name>A0A1F7U9R2_9BACT</name>
<dbReference type="AlphaFoldDB" id="A0A1F7U9R2"/>